<gene>
    <name evidence="1" type="ORF">RAG0_15669</name>
</gene>
<name>A0A1E1LM65_9HELO</name>
<keyword evidence="2" id="KW-1185">Reference proteome</keyword>
<evidence type="ECO:0000313" key="2">
    <source>
        <dbReference type="Proteomes" id="UP000178912"/>
    </source>
</evidence>
<accession>A0A1E1LM65</accession>
<sequence length="159" mass="18035">MPSQGLKVRDLVNSQQQSVTAPARIYWPIQAPTVTIVDLVSLQTPPVEPDGLRMSFFDCNAAHTTGYSMATNGASIATIHTHDQKIDLTFYQEVDAFFGWSMVWIYMPMDQDEYVTEVCRRFGFRHVRPDSLGLMFTTNQKRTTLFGSYRPPPSSNADY</sequence>
<protein>
    <submittedName>
        <fullName evidence="1">Uncharacterized protein</fullName>
    </submittedName>
</protein>
<proteinExistence type="predicted"/>
<dbReference type="OrthoDB" id="5153231at2759"/>
<evidence type="ECO:0000313" key="1">
    <source>
        <dbReference type="EMBL" id="CZT11566.1"/>
    </source>
</evidence>
<reference evidence="2" key="1">
    <citation type="submission" date="2016-03" db="EMBL/GenBank/DDBJ databases">
        <authorList>
            <person name="Guldener U."/>
        </authorList>
    </citation>
    <scope>NUCLEOTIDE SEQUENCE [LARGE SCALE GENOMIC DNA]</scope>
    <source>
        <strain evidence="2">04CH-RAC-A.6.1</strain>
    </source>
</reference>
<dbReference type="Proteomes" id="UP000178912">
    <property type="component" value="Unassembled WGS sequence"/>
</dbReference>
<dbReference type="EMBL" id="FJUX01000142">
    <property type="protein sequence ID" value="CZT11566.1"/>
    <property type="molecule type" value="Genomic_DNA"/>
</dbReference>
<organism evidence="1 2">
    <name type="scientific">Rhynchosporium agropyri</name>
    <dbReference type="NCBI Taxonomy" id="914238"/>
    <lineage>
        <taxon>Eukaryota</taxon>
        <taxon>Fungi</taxon>
        <taxon>Dikarya</taxon>
        <taxon>Ascomycota</taxon>
        <taxon>Pezizomycotina</taxon>
        <taxon>Leotiomycetes</taxon>
        <taxon>Helotiales</taxon>
        <taxon>Ploettnerulaceae</taxon>
        <taxon>Rhynchosporium</taxon>
    </lineage>
</organism>
<dbReference type="AlphaFoldDB" id="A0A1E1LM65"/>